<proteinExistence type="predicted"/>
<evidence type="ECO:0000256" key="1">
    <source>
        <dbReference type="SAM" id="MobiDB-lite"/>
    </source>
</evidence>
<dbReference type="Proteomes" id="UP000275137">
    <property type="component" value="Unassembled WGS sequence"/>
</dbReference>
<dbReference type="AlphaFoldDB" id="A0A3N0UVD8"/>
<keyword evidence="3" id="KW-1185">Reference proteome</keyword>
<sequence length="118" mass="13327">MLYYWKDDSPRLALKTVALFLLCVKCCVSIMEQAMKTDDVKNSELISSFLQNLKQDPSTAPRMLTQVELHALRLYKAEIHKQVRELMRAAKLAEPSAKELPAQGGLPPDDPVSKLNQD</sequence>
<comment type="caution">
    <text evidence="2">The sequence shown here is derived from an EMBL/GenBank/DDBJ whole genome shotgun (WGS) entry which is preliminary data.</text>
</comment>
<accession>A0A3N0UVD8</accession>
<organism evidence="2 3">
    <name type="scientific">Pseudomethylobacillus aquaticus</name>
    <dbReference type="NCBI Taxonomy" id="2676064"/>
    <lineage>
        <taxon>Bacteria</taxon>
        <taxon>Pseudomonadati</taxon>
        <taxon>Pseudomonadota</taxon>
        <taxon>Betaproteobacteria</taxon>
        <taxon>Nitrosomonadales</taxon>
        <taxon>Methylophilaceae</taxon>
        <taxon>Pseudomethylobacillus</taxon>
    </lineage>
</organism>
<evidence type="ECO:0000313" key="2">
    <source>
        <dbReference type="EMBL" id="ROH84506.1"/>
    </source>
</evidence>
<gene>
    <name evidence="2" type="ORF">ED236_11335</name>
</gene>
<dbReference type="EMBL" id="RJVP01000007">
    <property type="protein sequence ID" value="ROH84506.1"/>
    <property type="molecule type" value="Genomic_DNA"/>
</dbReference>
<feature type="region of interest" description="Disordered" evidence="1">
    <location>
        <begin position="94"/>
        <end position="118"/>
    </location>
</feature>
<name>A0A3N0UVD8_9PROT</name>
<reference evidence="2 3" key="1">
    <citation type="submission" date="2018-10" db="EMBL/GenBank/DDBJ databases">
        <authorList>
            <person name="Chen W.-M."/>
        </authorList>
    </citation>
    <scope>NUCLEOTIDE SEQUENCE [LARGE SCALE GENOMIC DNA]</scope>
    <source>
        <strain evidence="2 3">H-5</strain>
    </source>
</reference>
<protein>
    <submittedName>
        <fullName evidence="2">Uncharacterized protein</fullName>
    </submittedName>
</protein>
<evidence type="ECO:0000313" key="3">
    <source>
        <dbReference type="Proteomes" id="UP000275137"/>
    </source>
</evidence>